<evidence type="ECO:0000313" key="4">
    <source>
        <dbReference type="EMBL" id="TBU57983.1"/>
    </source>
</evidence>
<dbReference type="InterPro" id="IPR041675">
    <property type="entry name" value="PH_5"/>
</dbReference>
<keyword evidence="5" id="KW-1185">Reference proteome</keyword>
<dbReference type="InterPro" id="IPR052233">
    <property type="entry name" value="Rho-type_GEFs"/>
</dbReference>
<dbReference type="PROSITE" id="PS50010">
    <property type="entry name" value="DH_2"/>
    <property type="match status" value="1"/>
</dbReference>
<feature type="compositionally biased region" description="Polar residues" evidence="3">
    <location>
        <begin position="44"/>
        <end position="55"/>
    </location>
</feature>
<keyword evidence="1" id="KW-0597">Phosphoprotein</keyword>
<dbReference type="Gene3D" id="1.20.900.10">
    <property type="entry name" value="Dbl homology (DH) domain"/>
    <property type="match status" value="1"/>
</dbReference>
<dbReference type="Gene3D" id="2.30.29.30">
    <property type="entry name" value="Pleckstrin-homology domain (PH domain)/Phosphotyrosine-binding domain (PTB)"/>
    <property type="match status" value="1"/>
</dbReference>
<proteinExistence type="predicted"/>
<dbReference type="Pfam" id="PF15405">
    <property type="entry name" value="PH_5"/>
    <property type="match status" value="1"/>
</dbReference>
<dbReference type="SMART" id="SM00233">
    <property type="entry name" value="PH"/>
    <property type="match status" value="1"/>
</dbReference>
<protein>
    <submittedName>
        <fullName evidence="4">Uncharacterized protein</fullName>
    </submittedName>
</protein>
<dbReference type="InterPro" id="IPR011993">
    <property type="entry name" value="PH-like_dom_sf"/>
</dbReference>
<dbReference type="InterPro" id="IPR000219">
    <property type="entry name" value="DH_dom"/>
</dbReference>
<dbReference type="Proteomes" id="UP000292082">
    <property type="component" value="Unassembled WGS sequence"/>
</dbReference>
<gene>
    <name evidence="4" type="ORF">BD310DRAFT_928055</name>
</gene>
<dbReference type="PANTHER" id="PTHR46572:SF1">
    <property type="entry name" value="RHO1 GUANINE NUCLEOTIDE EXCHANGE FACTOR TUS1"/>
    <property type="match status" value="1"/>
</dbReference>
<feature type="region of interest" description="Disordered" evidence="3">
    <location>
        <begin position="91"/>
        <end position="122"/>
    </location>
</feature>
<reference evidence="4 5" key="1">
    <citation type="submission" date="2019-01" db="EMBL/GenBank/DDBJ databases">
        <title>Draft genome sequences of three monokaryotic isolates of the white-rot basidiomycete fungus Dichomitus squalens.</title>
        <authorList>
            <consortium name="DOE Joint Genome Institute"/>
            <person name="Lopez S.C."/>
            <person name="Andreopoulos B."/>
            <person name="Pangilinan J."/>
            <person name="Lipzen A."/>
            <person name="Riley R."/>
            <person name="Ahrendt S."/>
            <person name="Ng V."/>
            <person name="Barry K."/>
            <person name="Daum C."/>
            <person name="Grigoriev I.V."/>
            <person name="Hilden K.S."/>
            <person name="Makela M.R."/>
            <person name="de Vries R.P."/>
        </authorList>
    </citation>
    <scope>NUCLEOTIDE SEQUENCE [LARGE SCALE GENOMIC DNA]</scope>
    <source>
        <strain evidence="4 5">CBS 464.89</strain>
    </source>
</reference>
<dbReference type="PROSITE" id="PS50219">
    <property type="entry name" value="CNH"/>
    <property type="match status" value="1"/>
</dbReference>
<dbReference type="SUPFAM" id="SSF48065">
    <property type="entry name" value="DBL homology domain (DH-domain)"/>
    <property type="match status" value="1"/>
</dbReference>
<name>A0A4Q9PU19_9APHY</name>
<dbReference type="InterPro" id="IPR001331">
    <property type="entry name" value="GDS_CDC24_CS"/>
</dbReference>
<evidence type="ECO:0000256" key="2">
    <source>
        <dbReference type="ARBA" id="ARBA00022658"/>
    </source>
</evidence>
<evidence type="ECO:0000313" key="5">
    <source>
        <dbReference type="Proteomes" id="UP000292082"/>
    </source>
</evidence>
<dbReference type="PROSITE" id="PS00741">
    <property type="entry name" value="DH_1"/>
    <property type="match status" value="1"/>
</dbReference>
<dbReference type="InterPro" id="IPR001849">
    <property type="entry name" value="PH_domain"/>
</dbReference>
<dbReference type="GO" id="GO:0005085">
    <property type="term" value="F:guanyl-nucleotide exchange factor activity"/>
    <property type="evidence" value="ECO:0007669"/>
    <property type="project" value="UniProtKB-KW"/>
</dbReference>
<feature type="region of interest" description="Disordered" evidence="3">
    <location>
        <begin position="1"/>
        <end position="55"/>
    </location>
</feature>
<organism evidence="4 5">
    <name type="scientific">Dichomitus squalens</name>
    <dbReference type="NCBI Taxonomy" id="114155"/>
    <lineage>
        <taxon>Eukaryota</taxon>
        <taxon>Fungi</taxon>
        <taxon>Dikarya</taxon>
        <taxon>Basidiomycota</taxon>
        <taxon>Agaricomycotina</taxon>
        <taxon>Agaricomycetes</taxon>
        <taxon>Polyporales</taxon>
        <taxon>Polyporaceae</taxon>
        <taxon>Dichomitus</taxon>
    </lineage>
</organism>
<dbReference type="PROSITE" id="PS50003">
    <property type="entry name" value="PH_DOMAIN"/>
    <property type="match status" value="1"/>
</dbReference>
<dbReference type="InterPro" id="IPR001180">
    <property type="entry name" value="CNH_dom"/>
</dbReference>
<sequence length="971" mass="110758">MAHRPRPQVTIPPGAAPPSNPSPSAREPPLSPINLWADRRRSSHSPYTPTATSSYFSQRISLDVPGRPPSRAASAYEGDISRISLPEPQLFRSSSQRSTYRLNGPVHTHRSTRSESVLTPDSLLTPTTYPGSIHSSGDSGPPSFENTPELYVKDLSSELSTLSIDSDEALLKFHRGQLLEIDELWYRLVPPEAREVLDQKEVQRQSILFELVKSERDYVSDLELVQEVFIDPLRNTLAVPDNRIATFISETFFNINQILAHHQRMLSALFDRQREQFPLVQSLTDIILDNSLKFRQDYEEYIAHYPLAEMRHRNEMRRNQRYQYFLQQCSHNPRVRKRDLITFISRPVTRLPRLLLLLENIKKYTDPDHPDFEAIPLVVGILSDFIKGAQHGIEEAEEKVHFWSLCESLTFQKGEIIDLDLYDAARSLQHQGQLSRRYRSEMNFHWADLHVALLDNYLLLLKPDARPNAVIRHAVVSRPIPLDYLRLAAFDGPPENRKEKSEEGSLGLLDRVRPRYRPMFPFTVYHAAAKMTRRYTLYASSEAERQKWEEVLQHTLRMRTIRQEGNKFFEPFVINDGFFKRPELALINNPHAAGSHYTGPVTAVTKMYSNGVKFRAVACPSGVYIAQKDEPAFRKVLDVDNPTCLVAIEEVNKFFVLHDYGLCSYSLDLVARAALGMSSVQSVEASRERLATDVVFFRAGKIAKRVVVLYVSRKYYAVVAQLSALEVVNRGDPSASSRRIANGLHSFRPFGESLTIPKDTHNISVFNNHVVVCSENKIQIADPANLRLSGSHRTASFPDFTDAETQINLPMSSLKNRCQSAKPLGLIRCPKYDKDDKDEFLVIYDELGCYTDQHGVPTRNSGYLRWEVKAVSYSYRGDYIILFSPEFIEIRTVRTGKLMQVIEGEDIRRVDVGLLSDGRDATTLVAWKGREERGLVVDTLVELIETAPLQHSSSRASEVRSEQQWADFDEL</sequence>
<dbReference type="InterPro" id="IPR035899">
    <property type="entry name" value="DBL_dom_sf"/>
</dbReference>
<dbReference type="Pfam" id="PF00621">
    <property type="entry name" value="RhoGEF"/>
    <property type="match status" value="1"/>
</dbReference>
<feature type="compositionally biased region" description="Polar residues" evidence="3">
    <location>
        <begin position="91"/>
        <end position="101"/>
    </location>
</feature>
<dbReference type="AlphaFoldDB" id="A0A4Q9PU19"/>
<dbReference type="GO" id="GO:0035556">
    <property type="term" value="P:intracellular signal transduction"/>
    <property type="evidence" value="ECO:0007669"/>
    <property type="project" value="InterPro"/>
</dbReference>
<dbReference type="PANTHER" id="PTHR46572">
    <property type="entry name" value="RHO1 GDP-GTP EXCHANGE PROTEIN 1-RELATED"/>
    <property type="match status" value="1"/>
</dbReference>
<dbReference type="SUPFAM" id="SSF50729">
    <property type="entry name" value="PH domain-like"/>
    <property type="match status" value="1"/>
</dbReference>
<dbReference type="Pfam" id="PF00780">
    <property type="entry name" value="CNH"/>
    <property type="match status" value="1"/>
</dbReference>
<keyword evidence="2" id="KW-0344">Guanine-nucleotide releasing factor</keyword>
<evidence type="ECO:0000256" key="3">
    <source>
        <dbReference type="SAM" id="MobiDB-lite"/>
    </source>
</evidence>
<dbReference type="STRING" id="114155.A0A4Q9PU19"/>
<dbReference type="SMART" id="SM00325">
    <property type="entry name" value="RhoGEF"/>
    <property type="match status" value="1"/>
</dbReference>
<accession>A0A4Q9PU19</accession>
<dbReference type="EMBL" id="ML145130">
    <property type="protein sequence ID" value="TBU57983.1"/>
    <property type="molecule type" value="Genomic_DNA"/>
</dbReference>
<evidence type="ECO:0000256" key="1">
    <source>
        <dbReference type="ARBA" id="ARBA00022553"/>
    </source>
</evidence>